<dbReference type="Gene3D" id="3.30.740.10">
    <property type="entry name" value="Protein Inhibitor Of Neuronal Nitric Oxide Synthase"/>
    <property type="match status" value="1"/>
</dbReference>
<evidence type="ECO:0000313" key="3">
    <source>
        <dbReference type="EnsemblPlants" id="Ma03_p24120.1"/>
    </source>
</evidence>
<evidence type="ECO:0000256" key="1">
    <source>
        <dbReference type="RuleBase" id="RU365010"/>
    </source>
</evidence>
<name>A0A804IFM9_MUSAM</name>
<dbReference type="PANTHER" id="PTHR11886">
    <property type="entry name" value="DYNEIN LIGHT CHAIN"/>
    <property type="match status" value="1"/>
</dbReference>
<dbReference type="Gramene" id="Ma03_t24120.1">
    <property type="protein sequence ID" value="Ma03_p24120.1"/>
    <property type="gene ID" value="Ma03_g24120"/>
</dbReference>
<accession>A0A804IFM9</accession>
<dbReference type="Proteomes" id="UP000012960">
    <property type="component" value="Unplaced"/>
</dbReference>
<dbReference type="SUPFAM" id="SSF54648">
    <property type="entry name" value="DLC"/>
    <property type="match status" value="1"/>
</dbReference>
<dbReference type="GO" id="GO:0045505">
    <property type="term" value="F:dynein intermediate chain binding"/>
    <property type="evidence" value="ECO:0000318"/>
    <property type="project" value="GO_Central"/>
</dbReference>
<reference evidence="2" key="1">
    <citation type="submission" date="2021-03" db="EMBL/GenBank/DDBJ databases">
        <authorList>
            <consortium name="Genoscope - CEA"/>
            <person name="William W."/>
        </authorList>
    </citation>
    <scope>NUCLEOTIDE SEQUENCE</scope>
    <source>
        <strain evidence="2">Doubled-haploid Pahang</strain>
    </source>
</reference>
<reference evidence="3" key="2">
    <citation type="submission" date="2021-05" db="UniProtKB">
        <authorList>
            <consortium name="EnsemblPlants"/>
        </authorList>
    </citation>
    <scope>IDENTIFICATION</scope>
    <source>
        <strain evidence="3">subsp. malaccensis</strain>
    </source>
</reference>
<dbReference type="InterPro" id="IPR001372">
    <property type="entry name" value="Dynein_light_chain_typ-1/2"/>
</dbReference>
<dbReference type="GO" id="GO:0005874">
    <property type="term" value="C:microtubule"/>
    <property type="evidence" value="ECO:0007669"/>
    <property type="project" value="UniProtKB-KW"/>
</dbReference>
<keyword evidence="1" id="KW-0493">Microtubule</keyword>
<comment type="subcellular location">
    <subcellularLocation>
        <location evidence="1">Cytoplasm</location>
        <location evidence="1">Cytoskeleton</location>
    </subcellularLocation>
</comment>
<dbReference type="GO" id="GO:0005868">
    <property type="term" value="C:cytoplasmic dynein complex"/>
    <property type="evidence" value="ECO:0000318"/>
    <property type="project" value="GO_Central"/>
</dbReference>
<dbReference type="SMART" id="SM01375">
    <property type="entry name" value="Dynein_light"/>
    <property type="match status" value="1"/>
</dbReference>
<dbReference type="InterPro" id="IPR037177">
    <property type="entry name" value="DLC_sf"/>
</dbReference>
<gene>
    <name evidence="2" type="ORF">GSMUA_194440.1</name>
</gene>
<keyword evidence="4" id="KW-1185">Reference proteome</keyword>
<sequence length="141" mass="15511">MRLAQHICFAWQRVLAIHDGESRAVIGVTDMLQRLQQDALRLAGKALVDLFDITEATEIARFIKKEFDGSYRAGWQYMVGTHFGSFATCHNGYFIYLSIGSLAIVLLGGAPDAEADKSHFISLESVRVSCTCLCIHSGGGR</sequence>
<dbReference type="AlphaFoldDB" id="A0A804IFM9"/>
<dbReference type="PANTHER" id="PTHR11886:SF70">
    <property type="entry name" value="DYNEIN LIGHT CHAIN"/>
    <property type="match status" value="1"/>
</dbReference>
<dbReference type="Pfam" id="PF01221">
    <property type="entry name" value="Dynein_light"/>
    <property type="match status" value="1"/>
</dbReference>
<dbReference type="InParanoid" id="A0A804IFM9"/>
<keyword evidence="1" id="KW-0505">Motor protein</keyword>
<organism evidence="3 4">
    <name type="scientific">Musa acuminata subsp. malaccensis</name>
    <name type="common">Wild banana</name>
    <name type="synonym">Musa malaccensis</name>
    <dbReference type="NCBI Taxonomy" id="214687"/>
    <lineage>
        <taxon>Eukaryota</taxon>
        <taxon>Viridiplantae</taxon>
        <taxon>Streptophyta</taxon>
        <taxon>Embryophyta</taxon>
        <taxon>Tracheophyta</taxon>
        <taxon>Spermatophyta</taxon>
        <taxon>Magnoliopsida</taxon>
        <taxon>Liliopsida</taxon>
        <taxon>Zingiberales</taxon>
        <taxon>Musaceae</taxon>
        <taxon>Musa</taxon>
    </lineage>
</organism>
<evidence type="ECO:0000313" key="2">
    <source>
        <dbReference type="EMBL" id="CAG1851122.1"/>
    </source>
</evidence>
<proteinExistence type="inferred from homology"/>
<dbReference type="EnsemblPlants" id="Ma03_t24120.1">
    <property type="protein sequence ID" value="Ma03_p24120.1"/>
    <property type="gene ID" value="Ma03_g24120"/>
</dbReference>
<dbReference type="GO" id="GO:0007017">
    <property type="term" value="P:microtubule-based process"/>
    <property type="evidence" value="ECO:0007669"/>
    <property type="project" value="InterPro"/>
</dbReference>
<keyword evidence="1" id="KW-0206">Cytoskeleton</keyword>
<evidence type="ECO:0000313" key="4">
    <source>
        <dbReference type="Proteomes" id="UP000012960"/>
    </source>
</evidence>
<protein>
    <recommendedName>
        <fullName evidence="1">Dynein light chain</fullName>
    </recommendedName>
</protein>
<keyword evidence="1" id="KW-0243">Dynein</keyword>
<keyword evidence="1" id="KW-0963">Cytoplasm</keyword>
<dbReference type="EMBL" id="HG996468">
    <property type="protein sequence ID" value="CAG1851122.1"/>
    <property type="molecule type" value="Genomic_DNA"/>
</dbReference>
<comment type="similarity">
    <text evidence="1">Belongs to the dynein light chain family.</text>
</comment>